<dbReference type="Pfam" id="PF07992">
    <property type="entry name" value="Pyr_redox_2"/>
    <property type="match status" value="1"/>
</dbReference>
<protein>
    <submittedName>
        <fullName evidence="2">Glutamate synthase [NADPH] small chain</fullName>
        <ecNumber evidence="2">1.4.1.13</ecNumber>
    </submittedName>
</protein>
<dbReference type="InterPro" id="IPR023753">
    <property type="entry name" value="FAD/NAD-binding_dom"/>
</dbReference>
<dbReference type="SUPFAM" id="SSF51971">
    <property type="entry name" value="Nucleotide-binding domain"/>
    <property type="match status" value="1"/>
</dbReference>
<dbReference type="InterPro" id="IPR036188">
    <property type="entry name" value="FAD/NAD-bd_sf"/>
</dbReference>
<dbReference type="EC" id="1.4.1.13" evidence="2"/>
<gene>
    <name evidence="2" type="ORF">MNBD_NITROSPINAE03-1920</name>
</gene>
<dbReference type="EMBL" id="UOGB01000138">
    <property type="protein sequence ID" value="VAX19205.1"/>
    <property type="molecule type" value="Genomic_DNA"/>
</dbReference>
<dbReference type="Pfam" id="PF12838">
    <property type="entry name" value="Fer4_7"/>
    <property type="match status" value="1"/>
</dbReference>
<dbReference type="PROSITE" id="PS00198">
    <property type="entry name" value="4FE4S_FER_1"/>
    <property type="match status" value="2"/>
</dbReference>
<dbReference type="GO" id="GO:0004355">
    <property type="term" value="F:glutamate synthase (NADPH) activity"/>
    <property type="evidence" value="ECO:0007669"/>
    <property type="project" value="UniProtKB-EC"/>
</dbReference>
<dbReference type="GO" id="GO:0051536">
    <property type="term" value="F:iron-sulfur cluster binding"/>
    <property type="evidence" value="ECO:0007669"/>
    <property type="project" value="InterPro"/>
</dbReference>
<dbReference type="InterPro" id="IPR017900">
    <property type="entry name" value="4Fe4S_Fe_S_CS"/>
</dbReference>
<dbReference type="Gene3D" id="3.30.70.3270">
    <property type="match status" value="1"/>
</dbReference>
<organism evidence="2">
    <name type="scientific">hydrothermal vent metagenome</name>
    <dbReference type="NCBI Taxonomy" id="652676"/>
    <lineage>
        <taxon>unclassified sequences</taxon>
        <taxon>metagenomes</taxon>
        <taxon>ecological metagenomes</taxon>
    </lineage>
</organism>
<dbReference type="SUPFAM" id="SSF46548">
    <property type="entry name" value="alpha-helical ferredoxin"/>
    <property type="match status" value="1"/>
</dbReference>
<reference evidence="2" key="1">
    <citation type="submission" date="2018-06" db="EMBL/GenBank/DDBJ databases">
        <authorList>
            <person name="Zhirakovskaya E."/>
        </authorList>
    </citation>
    <scope>NUCLEOTIDE SEQUENCE</scope>
</reference>
<proteinExistence type="predicted"/>
<dbReference type="InterPro" id="IPR009051">
    <property type="entry name" value="Helical_ferredxn"/>
</dbReference>
<feature type="domain" description="4Fe-4S ferredoxin-type" evidence="1">
    <location>
        <begin position="488"/>
        <end position="517"/>
    </location>
</feature>
<sequence>MNLTDNVLPHTLGRVCAHPCEDKCRHGHEGMGEPVSICWIKRSGADYKQSEINLQKADSTGKSVAIIGAGPAGLATAQDLSLWGHAVTIFEEMKKPGGMLRYGIPRFRLPEKLIGQEIDQIVNLGVTIKTGIRIGQDITVKNLTDQFDAVIVAAGCMVAQSLNTPNEEAEGVINGLDFMMEVNKGALDKVHGSVIIIGGGFTAMDCARTAWRLGADKVSVVYRRTRNELKVDDREIMETSIEGVEFHYLLSPKTIKINGDNRVEGIIFQRNTLTDPGPDGRRGVEPVEGKDSEVFFDADWIIPAVSQSADKTFIGAELTINDDSSTSVDKVFVTGDFASGPSNIISAIGAAHKTARAVDKLLMGLNRFETKVEKKEWPQIPFGSYKGWKTIEGNIFDLIPKLDNPSLPVSARGDQNVEVDKGYDKDQTYWQGQRCFLCNHNIQIDEKLCILCYNCVDVCPYNCIIMLREDNVRVNENGEQVAENRGYTYMVIDEKNCVRCGLCIDACPPPCITMEKMEVTTVFKE</sequence>
<dbReference type="InterPro" id="IPR017896">
    <property type="entry name" value="4Fe4S_Fe-S-bd"/>
</dbReference>
<dbReference type="PRINTS" id="PR00419">
    <property type="entry name" value="ADXRDTASE"/>
</dbReference>
<evidence type="ECO:0000313" key="2">
    <source>
        <dbReference type="EMBL" id="VAX19205.1"/>
    </source>
</evidence>
<accession>A0A3B1CK24</accession>
<dbReference type="PANTHER" id="PTHR42783:SF3">
    <property type="entry name" value="GLUTAMATE SYNTHASE [NADPH] SMALL CHAIN-RELATED"/>
    <property type="match status" value="1"/>
</dbReference>
<dbReference type="Gene3D" id="3.50.50.60">
    <property type="entry name" value="FAD/NAD(P)-binding domain"/>
    <property type="match status" value="2"/>
</dbReference>
<dbReference type="Gene3D" id="1.10.1060.10">
    <property type="entry name" value="Alpha-helical ferredoxin"/>
    <property type="match status" value="1"/>
</dbReference>
<dbReference type="PANTHER" id="PTHR42783">
    <property type="entry name" value="GLUTAMATE SYNTHASE [NADPH] SMALL CHAIN"/>
    <property type="match status" value="1"/>
</dbReference>
<feature type="domain" description="4Fe-4S ferredoxin-type" evidence="1">
    <location>
        <begin position="440"/>
        <end position="469"/>
    </location>
</feature>
<dbReference type="SUPFAM" id="SSF54862">
    <property type="entry name" value="4Fe-4S ferredoxins"/>
    <property type="match status" value="1"/>
</dbReference>
<name>A0A3B1CK24_9ZZZZ</name>
<keyword evidence="2" id="KW-0560">Oxidoreductase</keyword>
<dbReference type="PROSITE" id="PS51379">
    <property type="entry name" value="4FE4S_FER_2"/>
    <property type="match status" value="2"/>
</dbReference>
<evidence type="ECO:0000259" key="1">
    <source>
        <dbReference type="PROSITE" id="PS51379"/>
    </source>
</evidence>
<dbReference type="AlphaFoldDB" id="A0A3B1CK24"/>